<reference evidence="3" key="1">
    <citation type="submission" date="2017-02" db="UniProtKB">
        <authorList>
            <consortium name="WormBaseParasite"/>
        </authorList>
    </citation>
    <scope>IDENTIFICATION</scope>
</reference>
<dbReference type="GO" id="GO:0005886">
    <property type="term" value="C:plasma membrane"/>
    <property type="evidence" value="ECO:0007669"/>
    <property type="project" value="TreeGrafter"/>
</dbReference>
<dbReference type="GO" id="GO:0005524">
    <property type="term" value="F:ATP binding"/>
    <property type="evidence" value="ECO:0007669"/>
    <property type="project" value="InterPro"/>
</dbReference>
<dbReference type="InterPro" id="IPR011009">
    <property type="entry name" value="Kinase-like_dom_sf"/>
</dbReference>
<evidence type="ECO:0000313" key="2">
    <source>
        <dbReference type="Proteomes" id="UP000036681"/>
    </source>
</evidence>
<dbReference type="GO" id="GO:0004714">
    <property type="term" value="F:transmembrane receptor protein tyrosine kinase activity"/>
    <property type="evidence" value="ECO:0007669"/>
    <property type="project" value="TreeGrafter"/>
</dbReference>
<feature type="domain" description="Protein kinase" evidence="1">
    <location>
        <begin position="1"/>
        <end position="107"/>
    </location>
</feature>
<dbReference type="InterPro" id="IPR000719">
    <property type="entry name" value="Prot_kinase_dom"/>
</dbReference>
<evidence type="ECO:0000313" key="3">
    <source>
        <dbReference type="WBParaSite" id="ALUE_0000093201-mRNA-1"/>
    </source>
</evidence>
<sequence>MAIESLKLYEFTPKSDVWSFGVLLFELFSMGDVPFPEIQPADMIEHLEGGNRLIPPPSCSEEMFISFFVNFFFFCFKITKLIVNEEFPVKLIHRPDILNDIRIRLFFHI</sequence>
<dbReference type="InterPro" id="IPR001245">
    <property type="entry name" value="Ser-Thr/Tyr_kinase_cat_dom"/>
</dbReference>
<dbReference type="GO" id="GO:0043235">
    <property type="term" value="C:receptor complex"/>
    <property type="evidence" value="ECO:0007669"/>
    <property type="project" value="TreeGrafter"/>
</dbReference>
<dbReference type="PROSITE" id="PS50011">
    <property type="entry name" value="PROTEIN_KINASE_DOM"/>
    <property type="match status" value="1"/>
</dbReference>
<proteinExistence type="predicted"/>
<dbReference type="Proteomes" id="UP000036681">
    <property type="component" value="Unplaced"/>
</dbReference>
<dbReference type="Gene3D" id="1.10.510.10">
    <property type="entry name" value="Transferase(Phosphotransferase) domain 1"/>
    <property type="match status" value="1"/>
</dbReference>
<dbReference type="AlphaFoldDB" id="A0A0M3HHD7"/>
<name>A0A0M3HHD7_ASCLU</name>
<dbReference type="SUPFAM" id="SSF56112">
    <property type="entry name" value="Protein kinase-like (PK-like)"/>
    <property type="match status" value="1"/>
</dbReference>
<protein>
    <submittedName>
        <fullName evidence="3">Protein kinase domain-containing protein</fullName>
    </submittedName>
</protein>
<dbReference type="GO" id="GO:0007169">
    <property type="term" value="P:cell surface receptor protein tyrosine kinase signaling pathway"/>
    <property type="evidence" value="ECO:0007669"/>
    <property type="project" value="TreeGrafter"/>
</dbReference>
<organism evidence="2 3">
    <name type="scientific">Ascaris lumbricoides</name>
    <name type="common">Giant roundworm</name>
    <dbReference type="NCBI Taxonomy" id="6252"/>
    <lineage>
        <taxon>Eukaryota</taxon>
        <taxon>Metazoa</taxon>
        <taxon>Ecdysozoa</taxon>
        <taxon>Nematoda</taxon>
        <taxon>Chromadorea</taxon>
        <taxon>Rhabditida</taxon>
        <taxon>Spirurina</taxon>
        <taxon>Ascaridomorpha</taxon>
        <taxon>Ascaridoidea</taxon>
        <taxon>Ascarididae</taxon>
        <taxon>Ascaris</taxon>
    </lineage>
</organism>
<keyword evidence="2" id="KW-1185">Reference proteome</keyword>
<accession>A0A0M3HHD7</accession>
<dbReference type="PANTHER" id="PTHR24416:SF624">
    <property type="entry name" value="TYROSINE-PROTEIN KINASE F09A5.2-RELATED"/>
    <property type="match status" value="1"/>
</dbReference>
<evidence type="ECO:0000259" key="1">
    <source>
        <dbReference type="PROSITE" id="PS50011"/>
    </source>
</evidence>
<dbReference type="Pfam" id="PF07714">
    <property type="entry name" value="PK_Tyr_Ser-Thr"/>
    <property type="match status" value="1"/>
</dbReference>
<dbReference type="WBParaSite" id="ALUE_0000093201-mRNA-1">
    <property type="protein sequence ID" value="ALUE_0000093201-mRNA-1"/>
    <property type="gene ID" value="ALUE_0000093201"/>
</dbReference>
<dbReference type="PANTHER" id="PTHR24416">
    <property type="entry name" value="TYROSINE-PROTEIN KINASE RECEPTOR"/>
    <property type="match status" value="1"/>
</dbReference>
<dbReference type="InterPro" id="IPR050122">
    <property type="entry name" value="RTK"/>
</dbReference>